<dbReference type="Pfam" id="PF01734">
    <property type="entry name" value="Patatin"/>
    <property type="match status" value="1"/>
</dbReference>
<feature type="short sequence motif" description="GXSXG" evidence="9">
    <location>
        <begin position="470"/>
        <end position="474"/>
    </location>
</feature>
<dbReference type="PANTHER" id="PTHR14226:SF29">
    <property type="entry name" value="NEUROPATHY TARGET ESTERASE SWS"/>
    <property type="match status" value="1"/>
</dbReference>
<evidence type="ECO:0000256" key="5">
    <source>
        <dbReference type="ARBA" id="ARBA00022963"/>
    </source>
</evidence>
<evidence type="ECO:0000259" key="11">
    <source>
        <dbReference type="PROSITE" id="PS51635"/>
    </source>
</evidence>
<evidence type="ECO:0000256" key="1">
    <source>
        <dbReference type="ARBA" id="ARBA00004370"/>
    </source>
</evidence>
<evidence type="ECO:0000313" key="13">
    <source>
        <dbReference type="Proteomes" id="UP001501757"/>
    </source>
</evidence>
<dbReference type="InterPro" id="IPR002641">
    <property type="entry name" value="PNPLA_dom"/>
</dbReference>
<evidence type="ECO:0000256" key="8">
    <source>
        <dbReference type="ARBA" id="ARBA00023136"/>
    </source>
</evidence>
<dbReference type="PROSITE" id="PS50042">
    <property type="entry name" value="CNMP_BINDING_3"/>
    <property type="match status" value="2"/>
</dbReference>
<evidence type="ECO:0000256" key="3">
    <source>
        <dbReference type="ARBA" id="ARBA00022692"/>
    </source>
</evidence>
<dbReference type="RefSeq" id="WP_343842552.1">
    <property type="nucleotide sequence ID" value="NZ_BAAAEI010000006.1"/>
</dbReference>
<reference evidence="12 13" key="1">
    <citation type="journal article" date="2019" name="Int. J. Syst. Evol. Microbiol.">
        <title>The Global Catalogue of Microorganisms (GCM) 10K type strain sequencing project: providing services to taxonomists for standard genome sequencing and annotation.</title>
        <authorList>
            <consortium name="The Broad Institute Genomics Platform"/>
            <consortium name="The Broad Institute Genome Sequencing Center for Infectious Disease"/>
            <person name="Wu L."/>
            <person name="Ma J."/>
        </authorList>
    </citation>
    <scope>NUCLEOTIDE SEQUENCE [LARGE SCALE GENOMIC DNA]</scope>
    <source>
        <strain evidence="12 13">JCM 13378</strain>
    </source>
</reference>
<dbReference type="PROSITE" id="PS00889">
    <property type="entry name" value="CNMP_BINDING_2"/>
    <property type="match status" value="1"/>
</dbReference>
<dbReference type="InterPro" id="IPR018488">
    <property type="entry name" value="cNMP-bd_CS"/>
</dbReference>
<dbReference type="InterPro" id="IPR050301">
    <property type="entry name" value="NTE"/>
</dbReference>
<dbReference type="PANTHER" id="PTHR14226">
    <property type="entry name" value="NEUROPATHY TARGET ESTERASE/SWISS CHEESE D.MELANOGASTER"/>
    <property type="match status" value="1"/>
</dbReference>
<dbReference type="InterPro" id="IPR016035">
    <property type="entry name" value="Acyl_Trfase/lysoPLipase"/>
</dbReference>
<keyword evidence="5 9" id="KW-0442">Lipid degradation</keyword>
<dbReference type="CDD" id="cd07205">
    <property type="entry name" value="Pat_PNPLA6_PNPLA7_NTE1_like"/>
    <property type="match status" value="1"/>
</dbReference>
<name>A0ABN0WVI9_9ALTE</name>
<evidence type="ECO:0000259" key="10">
    <source>
        <dbReference type="PROSITE" id="PS50042"/>
    </source>
</evidence>
<keyword evidence="6" id="KW-1133">Transmembrane helix</keyword>
<evidence type="ECO:0000256" key="7">
    <source>
        <dbReference type="ARBA" id="ARBA00023098"/>
    </source>
</evidence>
<keyword evidence="13" id="KW-1185">Reference proteome</keyword>
<feature type="domain" description="Cyclic nucleotide-binding" evidence="10">
    <location>
        <begin position="7"/>
        <end position="72"/>
    </location>
</feature>
<feature type="active site" description="Nucleophile" evidence="9">
    <location>
        <position position="472"/>
    </location>
</feature>
<dbReference type="SUPFAM" id="SSF52151">
    <property type="entry name" value="FabD/lysophospholipase-like"/>
    <property type="match status" value="1"/>
</dbReference>
<comment type="similarity">
    <text evidence="2">Belongs to the NTE family.</text>
</comment>
<dbReference type="InterPro" id="IPR056556">
    <property type="entry name" value="NTE1_P-loop_dom"/>
</dbReference>
<keyword evidence="8" id="KW-0472">Membrane</keyword>
<protein>
    <recommendedName>
        <fullName evidence="14">NTE family protein</fullName>
    </recommendedName>
</protein>
<feature type="active site" description="Proton acceptor" evidence="9">
    <location>
        <position position="586"/>
    </location>
</feature>
<dbReference type="InterPro" id="IPR014710">
    <property type="entry name" value="RmlC-like_jellyroll"/>
</dbReference>
<keyword evidence="4 9" id="KW-0378">Hydrolase</keyword>
<proteinExistence type="inferred from homology"/>
<dbReference type="PROSITE" id="PS51635">
    <property type="entry name" value="PNPLA"/>
    <property type="match status" value="1"/>
</dbReference>
<feature type="domain" description="Cyclic nucleotide-binding" evidence="10">
    <location>
        <begin position="133"/>
        <end position="234"/>
    </location>
</feature>
<dbReference type="SUPFAM" id="SSF51206">
    <property type="entry name" value="cAMP-binding domain-like"/>
    <property type="match status" value="2"/>
</dbReference>
<evidence type="ECO:0000256" key="2">
    <source>
        <dbReference type="ARBA" id="ARBA00006636"/>
    </source>
</evidence>
<keyword evidence="3" id="KW-0812">Transmembrane</keyword>
<feature type="short sequence motif" description="DGA/G" evidence="9">
    <location>
        <begin position="586"/>
        <end position="588"/>
    </location>
</feature>
<organism evidence="12 13">
    <name type="scientific">Bowmanella denitrificans</name>
    <dbReference type="NCBI Taxonomy" id="366582"/>
    <lineage>
        <taxon>Bacteria</taxon>
        <taxon>Pseudomonadati</taxon>
        <taxon>Pseudomonadota</taxon>
        <taxon>Gammaproteobacteria</taxon>
        <taxon>Alteromonadales</taxon>
        <taxon>Alteromonadaceae</taxon>
        <taxon>Bowmanella</taxon>
    </lineage>
</organism>
<evidence type="ECO:0000256" key="4">
    <source>
        <dbReference type="ARBA" id="ARBA00022801"/>
    </source>
</evidence>
<dbReference type="CDD" id="cd00038">
    <property type="entry name" value="CAP_ED"/>
    <property type="match status" value="1"/>
</dbReference>
<comment type="caution">
    <text evidence="12">The sequence shown here is derived from an EMBL/GenBank/DDBJ whole genome shotgun (WGS) entry which is preliminary data.</text>
</comment>
<evidence type="ECO:0000256" key="6">
    <source>
        <dbReference type="ARBA" id="ARBA00022989"/>
    </source>
</evidence>
<accession>A0ABN0WVI9</accession>
<evidence type="ECO:0000313" key="12">
    <source>
        <dbReference type="EMBL" id="GAA0347866.1"/>
    </source>
</evidence>
<feature type="short sequence motif" description="GXGXXG" evidence="9">
    <location>
        <begin position="443"/>
        <end position="448"/>
    </location>
</feature>
<comment type="subcellular location">
    <subcellularLocation>
        <location evidence="1">Membrane</location>
    </subcellularLocation>
</comment>
<feature type="domain" description="PNPLA" evidence="11">
    <location>
        <begin position="439"/>
        <end position="599"/>
    </location>
</feature>
<dbReference type="SMART" id="SM00100">
    <property type="entry name" value="cNMP"/>
    <property type="match status" value="1"/>
</dbReference>
<sequence>MQLDTDRSELLEELASRHGLMVNCEKGHLLFAQGDLNTALFRLVQGTAIVQLQHQDISVCALELKPGQWIGQSMIADEDSFGFGVKCLSSCLFEELDWDLVGKDSLDELSILFDPLHHRLHTTRLLLQTFVRSYPNVSAQFLQELIQSAHFTYLKENETLFEAGDSAQVMHFLLSGKIDVYVGGKDNLKRVGEIFHGEAFGEMSLFSNQVRTATLVATRSSSLISLDRQQFDRLSVVFPWLSTYVVSSLIDRIKKQNEKVRRTTQPINRLVLVCTKDEARRTVSRLMESLEESPFAGFTEQDISRRFNYRPLQDISHSALIDHLDEREQSSAINLYFSNLESDDWTKICLERADEVWLVADADHSPKQVANWLEKYSAMFSWQKQKKFLVLIQPDVARIRATNEWLAQLQVKQHFHLQAASGQCTERFRRYLTDQSVGLVLGGGGARGFAQIGIFKAMEEAGIKVDWVGGTSMGSIMGGWIAMGWESERIIEAIRRFFVSVNPLGDYTLPMISLSKSQRLDTLLHQGFGDALIEDMAIPYFCVSSDMSTAQERDHEMGLLWRAIRASVSIPGVIAPVIDGGHYLVDGGLFNNLPCDLMRQRNRGPVIAIDVSPDEDYLTQLEQVPSPWQLLVNKVLGREQPKVPSILYTLLRSSMLASTHKQRANREMVDFFIQPKIDNVGMLDFRRAEQIIAVGYREGVAYLQKGMLEQIGPGPKNG</sequence>
<evidence type="ECO:0008006" key="14">
    <source>
        <dbReference type="Google" id="ProtNLM"/>
    </source>
</evidence>
<dbReference type="Proteomes" id="UP001501757">
    <property type="component" value="Unassembled WGS sequence"/>
</dbReference>
<dbReference type="InterPro" id="IPR018490">
    <property type="entry name" value="cNMP-bd_dom_sf"/>
</dbReference>
<dbReference type="Gene3D" id="2.60.120.10">
    <property type="entry name" value="Jelly Rolls"/>
    <property type="match status" value="1"/>
</dbReference>
<dbReference type="Pfam" id="PF00027">
    <property type="entry name" value="cNMP_binding"/>
    <property type="match status" value="1"/>
</dbReference>
<evidence type="ECO:0000256" key="9">
    <source>
        <dbReference type="PROSITE-ProRule" id="PRU01161"/>
    </source>
</evidence>
<dbReference type="Gene3D" id="3.40.1090.10">
    <property type="entry name" value="Cytosolic phospholipase A2 catalytic domain"/>
    <property type="match status" value="1"/>
</dbReference>
<dbReference type="InterPro" id="IPR000595">
    <property type="entry name" value="cNMP-bd_dom"/>
</dbReference>
<dbReference type="Pfam" id="PF24179">
    <property type="entry name" value="NTE_Ploop"/>
    <property type="match status" value="1"/>
</dbReference>
<dbReference type="EMBL" id="BAAAEI010000006">
    <property type="protein sequence ID" value="GAA0347866.1"/>
    <property type="molecule type" value="Genomic_DNA"/>
</dbReference>
<keyword evidence="7 9" id="KW-0443">Lipid metabolism</keyword>
<gene>
    <name evidence="12" type="ORF">GCM10009092_10300</name>
</gene>